<dbReference type="InterPro" id="IPR024052">
    <property type="entry name" value="Phosphopentomutase_DeoB_cap_sf"/>
</dbReference>
<dbReference type="PANTHER" id="PTHR21110:SF0">
    <property type="entry name" value="PHOSPHOPENTOMUTASE"/>
    <property type="match status" value="1"/>
</dbReference>
<dbReference type="HAMAP" id="MF_00740">
    <property type="entry name" value="Phosphopentomut"/>
    <property type="match status" value="1"/>
</dbReference>
<evidence type="ECO:0000256" key="4">
    <source>
        <dbReference type="ARBA" id="ARBA00023211"/>
    </source>
</evidence>
<keyword evidence="2 6" id="KW-0963">Cytoplasm</keyword>
<comment type="function">
    <text evidence="6">Isomerase that catalyzes the conversion of deoxy-ribose 1-phosphate (dRib-1-P) and ribose 1-phosphate (Rib-1-P) to deoxy-ribose 5-phosphate (dRib-5-P) and ribose 5-phosphate (Rib-5-P), respectively.</text>
</comment>
<dbReference type="AlphaFoldDB" id="A0A926HKN4"/>
<dbReference type="PIRSF" id="PIRSF001491">
    <property type="entry name" value="Ppentomutase"/>
    <property type="match status" value="1"/>
</dbReference>
<evidence type="ECO:0000256" key="2">
    <source>
        <dbReference type="ARBA" id="ARBA00022490"/>
    </source>
</evidence>
<dbReference type="GO" id="GO:0006018">
    <property type="term" value="P:2-deoxyribose 1-phosphate catabolic process"/>
    <property type="evidence" value="ECO:0007669"/>
    <property type="project" value="UniProtKB-UniRule"/>
</dbReference>
<evidence type="ECO:0000256" key="7">
    <source>
        <dbReference type="NCBIfam" id="TIGR01696"/>
    </source>
</evidence>
<feature type="binding site" evidence="6">
    <location>
        <position position="322"/>
    </location>
    <ligand>
        <name>Mn(2+)</name>
        <dbReference type="ChEBI" id="CHEBI:29035"/>
        <label>1</label>
    </ligand>
</feature>
<dbReference type="NCBIfam" id="TIGR01696">
    <property type="entry name" value="deoB"/>
    <property type="match status" value="1"/>
</dbReference>
<feature type="binding site" evidence="6">
    <location>
        <position position="287"/>
    </location>
    <ligand>
        <name>Mn(2+)</name>
        <dbReference type="ChEBI" id="CHEBI:29035"/>
        <label>2</label>
    </ligand>
</feature>
<sequence length="384" mass="41501">MAKKAVLIVLDSVGIGAAPDAAAFGDEGSDTLGHVLQFHDFSLPNLRRMGLFNIQGTSFYDPVPSPAAAYGKGRELSRGKDTTTGHWEMAGVPLDRPFPTYPDGFPADVMEAFEAAIGTKTLGNTVASGTQIIEELGDEHVKTGYPIVYTSADSVFQVAAHEEIIPLERLYKICQTARNMMVGDHAVGRVIARPFTGTSGHYTRTANRRDFSLNPPGPTVLDELHRAGYTTVGVGKIGDIFNRRGLDEDLHAKGNPACMAACLARLETLEEGFIFVNLVDYDMLYGHRRDPMGYGRALEAFDAWLPGLENLLGGGLFIVTADHGCDPTFRGTDHTREYTPILAQGGGLMPSNLGVRSSFSDIAATILDYFAVPVTTMGTSFYQK</sequence>
<feature type="binding site" evidence="6">
    <location>
        <position position="323"/>
    </location>
    <ligand>
        <name>Mn(2+)</name>
        <dbReference type="ChEBI" id="CHEBI:29035"/>
        <label>1</label>
    </ligand>
</feature>
<comment type="similarity">
    <text evidence="1 6">Belongs to the phosphopentomutase family.</text>
</comment>
<evidence type="ECO:0000256" key="6">
    <source>
        <dbReference type="HAMAP-Rule" id="MF_00740"/>
    </source>
</evidence>
<dbReference type="GO" id="GO:0000287">
    <property type="term" value="F:magnesium ion binding"/>
    <property type="evidence" value="ECO:0007669"/>
    <property type="project" value="UniProtKB-UniRule"/>
</dbReference>
<dbReference type="InterPro" id="IPR006124">
    <property type="entry name" value="Metalloenzyme"/>
</dbReference>
<dbReference type="Proteomes" id="UP000623172">
    <property type="component" value="Unassembled WGS sequence"/>
</dbReference>
<dbReference type="GO" id="GO:0008973">
    <property type="term" value="F:phosphopentomutase activity"/>
    <property type="evidence" value="ECO:0007669"/>
    <property type="project" value="UniProtKB-UniRule"/>
</dbReference>
<comment type="caution">
    <text evidence="9">The sequence shown here is derived from an EMBL/GenBank/DDBJ whole genome shotgun (WGS) entry which is preliminary data.</text>
</comment>
<dbReference type="EMBL" id="JACRSR010000001">
    <property type="protein sequence ID" value="MBC8531182.1"/>
    <property type="molecule type" value="Genomic_DNA"/>
</dbReference>
<evidence type="ECO:0000313" key="9">
    <source>
        <dbReference type="EMBL" id="MBC8531182.1"/>
    </source>
</evidence>
<dbReference type="SUPFAM" id="SSF53649">
    <property type="entry name" value="Alkaline phosphatase-like"/>
    <property type="match status" value="1"/>
</dbReference>
<dbReference type="NCBIfam" id="NF003766">
    <property type="entry name" value="PRK05362.1"/>
    <property type="match status" value="1"/>
</dbReference>
<keyword evidence="10" id="KW-1185">Reference proteome</keyword>
<evidence type="ECO:0000259" key="8">
    <source>
        <dbReference type="Pfam" id="PF01676"/>
    </source>
</evidence>
<evidence type="ECO:0000313" key="10">
    <source>
        <dbReference type="Proteomes" id="UP000623172"/>
    </source>
</evidence>
<comment type="catalytic activity">
    <reaction evidence="6">
        <text>alpha-D-ribose 1-phosphate = D-ribose 5-phosphate</text>
        <dbReference type="Rhea" id="RHEA:18793"/>
        <dbReference type="ChEBI" id="CHEBI:57720"/>
        <dbReference type="ChEBI" id="CHEBI:78346"/>
        <dbReference type="EC" id="5.4.2.7"/>
    </reaction>
</comment>
<proteinExistence type="inferred from homology"/>
<dbReference type="EC" id="5.4.2.7" evidence="6 7"/>
<keyword evidence="4 6" id="KW-0464">Manganese</keyword>
<dbReference type="GO" id="GO:0030145">
    <property type="term" value="F:manganese ion binding"/>
    <property type="evidence" value="ECO:0007669"/>
    <property type="project" value="UniProtKB-UniRule"/>
</dbReference>
<dbReference type="Gene3D" id="3.30.70.1250">
    <property type="entry name" value="Phosphopentomutase"/>
    <property type="match status" value="1"/>
</dbReference>
<dbReference type="SUPFAM" id="SSF143856">
    <property type="entry name" value="DeoB insert domain-like"/>
    <property type="match status" value="1"/>
</dbReference>
<dbReference type="InterPro" id="IPR017850">
    <property type="entry name" value="Alkaline_phosphatase_core_sf"/>
</dbReference>
<reference evidence="9" key="1">
    <citation type="submission" date="2020-08" db="EMBL/GenBank/DDBJ databases">
        <title>Genome public.</title>
        <authorList>
            <person name="Liu C."/>
            <person name="Sun Q."/>
        </authorList>
    </citation>
    <scope>NUCLEOTIDE SEQUENCE</scope>
    <source>
        <strain evidence="9">NSJ-53</strain>
    </source>
</reference>
<protein>
    <recommendedName>
        <fullName evidence="6 7">Phosphopentomutase</fullName>
        <ecNumber evidence="6 7">5.4.2.7</ecNumber>
    </recommendedName>
    <alternativeName>
        <fullName evidence="6">Phosphodeoxyribomutase</fullName>
    </alternativeName>
</protein>
<evidence type="ECO:0000256" key="3">
    <source>
        <dbReference type="ARBA" id="ARBA00022723"/>
    </source>
</evidence>
<dbReference type="CDD" id="cd16009">
    <property type="entry name" value="PPM"/>
    <property type="match status" value="1"/>
</dbReference>
<evidence type="ECO:0000256" key="1">
    <source>
        <dbReference type="ARBA" id="ARBA00010373"/>
    </source>
</evidence>
<comment type="cofactor">
    <cofactor evidence="6">
        <name>Mn(2+)</name>
        <dbReference type="ChEBI" id="CHEBI:29035"/>
    </cofactor>
    <text evidence="6">Binds 2 manganese ions.</text>
</comment>
<dbReference type="GO" id="GO:0005829">
    <property type="term" value="C:cytosol"/>
    <property type="evidence" value="ECO:0007669"/>
    <property type="project" value="TreeGrafter"/>
</dbReference>
<comment type="catalytic activity">
    <reaction evidence="6">
        <text>2-deoxy-alpha-D-ribose 1-phosphate = 2-deoxy-D-ribose 5-phosphate</text>
        <dbReference type="Rhea" id="RHEA:27658"/>
        <dbReference type="ChEBI" id="CHEBI:57259"/>
        <dbReference type="ChEBI" id="CHEBI:62877"/>
        <dbReference type="EC" id="5.4.2.7"/>
    </reaction>
</comment>
<dbReference type="Gene3D" id="3.40.720.10">
    <property type="entry name" value="Alkaline Phosphatase, subunit A"/>
    <property type="match status" value="1"/>
</dbReference>
<feature type="binding site" evidence="6">
    <location>
        <position position="11"/>
    </location>
    <ligand>
        <name>Mn(2+)</name>
        <dbReference type="ChEBI" id="CHEBI:29035"/>
        <label>1</label>
    </ligand>
</feature>
<feature type="binding site" evidence="6">
    <location>
        <position position="282"/>
    </location>
    <ligand>
        <name>Mn(2+)</name>
        <dbReference type="ChEBI" id="CHEBI:29035"/>
        <label>2</label>
    </ligand>
</feature>
<comment type="subcellular location">
    <subcellularLocation>
        <location evidence="6">Cytoplasm</location>
    </subcellularLocation>
</comment>
<dbReference type="GO" id="GO:0009117">
    <property type="term" value="P:nucleotide metabolic process"/>
    <property type="evidence" value="ECO:0007669"/>
    <property type="project" value="UniProtKB-UniRule"/>
</dbReference>
<organism evidence="9 10">
    <name type="scientific">Gehongia tenuis</name>
    <dbReference type="NCBI Taxonomy" id="2763655"/>
    <lineage>
        <taxon>Bacteria</taxon>
        <taxon>Bacillati</taxon>
        <taxon>Bacillota</taxon>
        <taxon>Clostridia</taxon>
        <taxon>Christensenellales</taxon>
        <taxon>Christensenellaceae</taxon>
        <taxon>Gehongia</taxon>
    </lineage>
</organism>
<feature type="domain" description="Metalloenzyme" evidence="8">
    <location>
        <begin position="3"/>
        <end position="372"/>
    </location>
</feature>
<comment type="pathway">
    <text evidence="6">Carbohydrate degradation; 2-deoxy-D-ribose 1-phosphate degradation; D-glyceraldehyde 3-phosphate and acetaldehyde from 2-deoxy-alpha-D-ribose 1-phosphate: step 1/2.</text>
</comment>
<keyword evidence="5 6" id="KW-0413">Isomerase</keyword>
<dbReference type="GO" id="GO:0043094">
    <property type="term" value="P:metabolic compound salvage"/>
    <property type="evidence" value="ECO:0007669"/>
    <property type="project" value="UniProtKB-UniRule"/>
</dbReference>
<gene>
    <name evidence="6" type="primary">deoB</name>
    <name evidence="9" type="ORF">H8696_04885</name>
</gene>
<feature type="binding site" evidence="6">
    <location>
        <position position="334"/>
    </location>
    <ligand>
        <name>Mn(2+)</name>
        <dbReference type="ChEBI" id="CHEBI:29035"/>
        <label>2</label>
    </ligand>
</feature>
<evidence type="ECO:0000256" key="5">
    <source>
        <dbReference type="ARBA" id="ARBA00023235"/>
    </source>
</evidence>
<dbReference type="PANTHER" id="PTHR21110">
    <property type="entry name" value="PHOSPHOPENTOMUTASE"/>
    <property type="match status" value="1"/>
</dbReference>
<name>A0A926HKN4_9FIRM</name>
<accession>A0A926HKN4</accession>
<dbReference type="Pfam" id="PF01676">
    <property type="entry name" value="Metalloenzyme"/>
    <property type="match status" value="1"/>
</dbReference>
<dbReference type="FunFam" id="3.30.70.1250:FF:000001">
    <property type="entry name" value="Phosphopentomutase"/>
    <property type="match status" value="1"/>
</dbReference>
<dbReference type="RefSeq" id="WP_249315317.1">
    <property type="nucleotide sequence ID" value="NZ_JACRSR010000001.1"/>
</dbReference>
<keyword evidence="3 6" id="KW-0479">Metal-binding</keyword>
<dbReference type="InterPro" id="IPR010045">
    <property type="entry name" value="DeoB"/>
</dbReference>